<dbReference type="PROSITE" id="PS51257">
    <property type="entry name" value="PROKAR_LIPOPROTEIN"/>
    <property type="match status" value="1"/>
</dbReference>
<sequence>MKLMTLLISLLAVLAALSLAAGCVDAPAVEEDQTPTPAPTQSPTPAQTPTTGASPTQTLPPTRYVEVQINRDPLNTDITVFFRGGVGQEWVSSIDVTVTPEGGTPETASLEPRVGSQVTLPGSRGTDRVEVVVTLRSGESYRIKDEMLKFNPHA</sequence>
<reference evidence="2" key="1">
    <citation type="journal article" date="2015" name="Proc. Natl. Acad. Sci. U.S.A.">
        <title>Networks of energetic and metabolic interactions define dynamics in microbial communities.</title>
        <authorList>
            <person name="Embree M."/>
            <person name="Liu J.K."/>
            <person name="Al-Bassam M.M."/>
            <person name="Zengler K."/>
        </authorList>
    </citation>
    <scope>NUCLEOTIDE SEQUENCE</scope>
</reference>
<evidence type="ECO:0008006" key="3">
    <source>
        <dbReference type="Google" id="ProtNLM"/>
    </source>
</evidence>
<proteinExistence type="predicted"/>
<dbReference type="AlphaFoldDB" id="A0A0W8FFE6"/>
<protein>
    <recommendedName>
        <fullName evidence="3">Lipoprotein</fullName>
    </recommendedName>
</protein>
<dbReference type="EMBL" id="LNQE01001269">
    <property type="protein sequence ID" value="KUG19638.1"/>
    <property type="molecule type" value="Genomic_DNA"/>
</dbReference>
<feature type="compositionally biased region" description="Low complexity" evidence="1">
    <location>
        <begin position="43"/>
        <end position="57"/>
    </location>
</feature>
<evidence type="ECO:0000256" key="1">
    <source>
        <dbReference type="SAM" id="MobiDB-lite"/>
    </source>
</evidence>
<organism evidence="2">
    <name type="scientific">hydrocarbon metagenome</name>
    <dbReference type="NCBI Taxonomy" id="938273"/>
    <lineage>
        <taxon>unclassified sequences</taxon>
        <taxon>metagenomes</taxon>
        <taxon>ecological metagenomes</taxon>
    </lineage>
</organism>
<accession>A0A0W8FFE6</accession>
<gene>
    <name evidence="2" type="ORF">ASZ90_010640</name>
</gene>
<comment type="caution">
    <text evidence="2">The sequence shown here is derived from an EMBL/GenBank/DDBJ whole genome shotgun (WGS) entry which is preliminary data.</text>
</comment>
<evidence type="ECO:0000313" key="2">
    <source>
        <dbReference type="EMBL" id="KUG19638.1"/>
    </source>
</evidence>
<feature type="region of interest" description="Disordered" evidence="1">
    <location>
        <begin position="30"/>
        <end position="61"/>
    </location>
</feature>
<name>A0A0W8FFE6_9ZZZZ</name>